<evidence type="ECO:0000313" key="2">
    <source>
        <dbReference type="Proteomes" id="UP001302812"/>
    </source>
</evidence>
<evidence type="ECO:0000313" key="1">
    <source>
        <dbReference type="EMBL" id="KAK4117515.1"/>
    </source>
</evidence>
<accession>A0AAN6YXA9</accession>
<organism evidence="1 2">
    <name type="scientific">Canariomyces notabilis</name>
    <dbReference type="NCBI Taxonomy" id="2074819"/>
    <lineage>
        <taxon>Eukaryota</taxon>
        <taxon>Fungi</taxon>
        <taxon>Dikarya</taxon>
        <taxon>Ascomycota</taxon>
        <taxon>Pezizomycotina</taxon>
        <taxon>Sordariomycetes</taxon>
        <taxon>Sordariomycetidae</taxon>
        <taxon>Sordariales</taxon>
        <taxon>Chaetomiaceae</taxon>
        <taxon>Canariomyces</taxon>
    </lineage>
</organism>
<dbReference type="RefSeq" id="XP_064675085.1">
    <property type="nucleotide sequence ID" value="XM_064809664.1"/>
</dbReference>
<sequence length="250" mass="28021">MRAELQFLVEVYCSSSSSSSCTVRMLSYTVLFPCRCRSMSIPTAVAAHGSRHDWPKFSELQRHASTSTELIPVHLHVLLLSRCSYTANLPGTMRHRSQWHSSGHRSIGLDPRFNTGCCVALSGLEVFWPKWRLGDMYSARVPRLPYSHRKQVHGSFLCRHHRSVAIPHIVHVRQCRKPSKMALSGFCLLFLHQFLVLGAGLARLSLYPCFAHTAHGKLDRIDSRTVPGSPPSGHCCAPCLVETITILTLH</sequence>
<dbReference type="EMBL" id="MU853332">
    <property type="protein sequence ID" value="KAK4117515.1"/>
    <property type="molecule type" value="Genomic_DNA"/>
</dbReference>
<comment type="caution">
    <text evidence="1">The sequence shown here is derived from an EMBL/GenBank/DDBJ whole genome shotgun (WGS) entry which is preliminary data.</text>
</comment>
<reference evidence="1" key="2">
    <citation type="submission" date="2023-05" db="EMBL/GenBank/DDBJ databases">
        <authorList>
            <consortium name="Lawrence Berkeley National Laboratory"/>
            <person name="Steindorff A."/>
            <person name="Hensen N."/>
            <person name="Bonometti L."/>
            <person name="Westerberg I."/>
            <person name="Brannstrom I.O."/>
            <person name="Guillou S."/>
            <person name="Cros-Aarteil S."/>
            <person name="Calhoun S."/>
            <person name="Haridas S."/>
            <person name="Kuo A."/>
            <person name="Mondo S."/>
            <person name="Pangilinan J."/>
            <person name="Riley R."/>
            <person name="Labutti K."/>
            <person name="Andreopoulos B."/>
            <person name="Lipzen A."/>
            <person name="Chen C."/>
            <person name="Yanf M."/>
            <person name="Daum C."/>
            <person name="Ng V."/>
            <person name="Clum A."/>
            <person name="Ohm R."/>
            <person name="Martin F."/>
            <person name="Silar P."/>
            <person name="Natvig D."/>
            <person name="Lalanne C."/>
            <person name="Gautier V."/>
            <person name="Ament-Velasquez S.L."/>
            <person name="Kruys A."/>
            <person name="Hutchinson M.I."/>
            <person name="Powell A.J."/>
            <person name="Barry K."/>
            <person name="Miller A.N."/>
            <person name="Grigoriev I.V."/>
            <person name="Debuchy R."/>
            <person name="Gladieux P."/>
            <person name="Thoren M.H."/>
            <person name="Johannesson H."/>
        </authorList>
    </citation>
    <scope>NUCLEOTIDE SEQUENCE</scope>
    <source>
        <strain evidence="1">CBS 508.74</strain>
    </source>
</reference>
<protein>
    <submittedName>
        <fullName evidence="1">Uncharacterized protein</fullName>
    </submittedName>
</protein>
<gene>
    <name evidence="1" type="ORF">N656DRAFT_44068</name>
</gene>
<dbReference type="AlphaFoldDB" id="A0AAN6YXA9"/>
<dbReference type="PROSITE" id="PS51257">
    <property type="entry name" value="PROKAR_LIPOPROTEIN"/>
    <property type="match status" value="1"/>
</dbReference>
<proteinExistence type="predicted"/>
<dbReference type="GeneID" id="89933788"/>
<keyword evidence="2" id="KW-1185">Reference proteome</keyword>
<dbReference type="Proteomes" id="UP001302812">
    <property type="component" value="Unassembled WGS sequence"/>
</dbReference>
<name>A0AAN6YXA9_9PEZI</name>
<reference evidence="1" key="1">
    <citation type="journal article" date="2023" name="Mol. Phylogenet. Evol.">
        <title>Genome-scale phylogeny and comparative genomics of the fungal order Sordariales.</title>
        <authorList>
            <person name="Hensen N."/>
            <person name="Bonometti L."/>
            <person name="Westerberg I."/>
            <person name="Brannstrom I.O."/>
            <person name="Guillou S."/>
            <person name="Cros-Aarteil S."/>
            <person name="Calhoun S."/>
            <person name="Haridas S."/>
            <person name="Kuo A."/>
            <person name="Mondo S."/>
            <person name="Pangilinan J."/>
            <person name="Riley R."/>
            <person name="LaButti K."/>
            <person name="Andreopoulos B."/>
            <person name="Lipzen A."/>
            <person name="Chen C."/>
            <person name="Yan M."/>
            <person name="Daum C."/>
            <person name="Ng V."/>
            <person name="Clum A."/>
            <person name="Steindorff A."/>
            <person name="Ohm R.A."/>
            <person name="Martin F."/>
            <person name="Silar P."/>
            <person name="Natvig D.O."/>
            <person name="Lalanne C."/>
            <person name="Gautier V."/>
            <person name="Ament-Velasquez S.L."/>
            <person name="Kruys A."/>
            <person name="Hutchinson M.I."/>
            <person name="Powell A.J."/>
            <person name="Barry K."/>
            <person name="Miller A.N."/>
            <person name="Grigoriev I.V."/>
            <person name="Debuchy R."/>
            <person name="Gladieux P."/>
            <person name="Hiltunen Thoren M."/>
            <person name="Johannesson H."/>
        </authorList>
    </citation>
    <scope>NUCLEOTIDE SEQUENCE</scope>
    <source>
        <strain evidence="1">CBS 508.74</strain>
    </source>
</reference>